<dbReference type="GO" id="GO:0018104">
    <property type="term" value="P:peptidoglycan-protein cross-linking"/>
    <property type="evidence" value="ECO:0007669"/>
    <property type="project" value="TreeGrafter"/>
</dbReference>
<evidence type="ECO:0000256" key="5">
    <source>
        <dbReference type="ARBA" id="ARBA00023316"/>
    </source>
</evidence>
<dbReference type="GO" id="GO:0005576">
    <property type="term" value="C:extracellular region"/>
    <property type="evidence" value="ECO:0007669"/>
    <property type="project" value="TreeGrafter"/>
</dbReference>
<organism evidence="10 11">
    <name type="scientific">Bifidobacterium bifidum (strain PRL2010)</name>
    <dbReference type="NCBI Taxonomy" id="702459"/>
    <lineage>
        <taxon>Bacteria</taxon>
        <taxon>Bacillati</taxon>
        <taxon>Actinomycetota</taxon>
        <taxon>Actinomycetes</taxon>
        <taxon>Bifidobacteriales</taxon>
        <taxon>Bifidobacteriaceae</taxon>
        <taxon>Bifidobacterium</taxon>
    </lineage>
</organism>
<keyword evidence="4 6" id="KW-0573">Peptidoglycan synthesis</keyword>
<keyword evidence="8" id="KW-0812">Transmembrane</keyword>
<gene>
    <name evidence="10" type="ordered locus">BBPR_0392</name>
</gene>
<dbReference type="AlphaFoldDB" id="A0A0H3E8E8"/>
<comment type="pathway">
    <text evidence="1 6">Cell wall biogenesis; peptidoglycan biosynthesis.</text>
</comment>
<evidence type="ECO:0000256" key="2">
    <source>
        <dbReference type="ARBA" id="ARBA00022679"/>
    </source>
</evidence>
<feature type="active site" description="Nucleophile" evidence="6">
    <location>
        <position position="583"/>
    </location>
</feature>
<evidence type="ECO:0000313" key="11">
    <source>
        <dbReference type="Proteomes" id="UP000002312"/>
    </source>
</evidence>
<evidence type="ECO:0000256" key="8">
    <source>
        <dbReference type="SAM" id="Phobius"/>
    </source>
</evidence>
<dbReference type="RefSeq" id="WP_013389574.1">
    <property type="nucleotide sequence ID" value="NC_014638.1"/>
</dbReference>
<keyword evidence="2" id="KW-0808">Transferase</keyword>
<protein>
    <recommendedName>
        <fullName evidence="9">L,D-TPase catalytic domain-containing protein</fullName>
    </recommendedName>
</protein>
<evidence type="ECO:0000256" key="1">
    <source>
        <dbReference type="ARBA" id="ARBA00004752"/>
    </source>
</evidence>
<dbReference type="GO" id="GO:0071972">
    <property type="term" value="F:peptidoglycan L,D-transpeptidase activity"/>
    <property type="evidence" value="ECO:0007669"/>
    <property type="project" value="TreeGrafter"/>
</dbReference>
<dbReference type="HOGENOM" id="CLU_029999_0_0_11"/>
<dbReference type="EMBL" id="CP001840">
    <property type="protein sequence ID" value="ADP35507.1"/>
    <property type="molecule type" value="Genomic_DNA"/>
</dbReference>
<dbReference type="UniPathway" id="UPA00219"/>
<dbReference type="OrthoDB" id="3176960at2"/>
<feature type="transmembrane region" description="Helical" evidence="8">
    <location>
        <begin position="147"/>
        <end position="171"/>
    </location>
</feature>
<dbReference type="InterPro" id="IPR038054">
    <property type="entry name" value="LD_TPept-like_central_sf"/>
</dbReference>
<dbReference type="Gene3D" id="3.10.20.800">
    <property type="match status" value="1"/>
</dbReference>
<evidence type="ECO:0000259" key="9">
    <source>
        <dbReference type="PROSITE" id="PS52029"/>
    </source>
</evidence>
<dbReference type="GO" id="GO:0071555">
    <property type="term" value="P:cell wall organization"/>
    <property type="evidence" value="ECO:0007669"/>
    <property type="project" value="UniProtKB-UniRule"/>
</dbReference>
<dbReference type="GO" id="GO:0008360">
    <property type="term" value="P:regulation of cell shape"/>
    <property type="evidence" value="ECO:0007669"/>
    <property type="project" value="UniProtKB-UniRule"/>
</dbReference>
<proteinExistence type="predicted"/>
<sequence length="616" mass="65884">MANEYTGDDNQEDERTQAVFPLDDQMDIPPLNMPVLHDGSTFDAEPSGLAGLVQETQAKRQADAASAQTQESQETQAFDPLAELDDEAAPEPQPAAPATSSFAPQRPAADDVATVAFAAVAMNPADDAALGKGVSAAKTKNPKRGMIIAFSIIGALLVLLVAAFFGTNWYFQDRVVPGVRFGNVSVMGKTESELTGIVNQAVSDSAITVTDSEGNNVKAGLDKLGVTVNVKQTVRNLLDAKSGNMFTRINPFAKQDVRLSATTDNYKLSTYLTEQLVEEQDRAVASNISYDANSKKFIVTEGNEGKEADPSDVIAAVKKAVSQPGEAQKLSVMYSDVAMPITVETATSAANDANKRLTSSLVIGNSKGKTFTLPADEIAKWIQVKPDIQKGTITLAYDQDAIKTYLSQNLAKKLDQDMVVEKNITNTDGTVLTVTQKGVDGVAVQSTDETAAQVLDALNAGRGAELTATVKVTDHKTESRKVDYTSPNGDPHMVINLSEQKVYAYKGSTLVKTFIVSTGKPSTPTDNGTFFVHTKYQSQTMRGEGYVTPNVPWVTYYNQGEGFHGAPWNTAGIASGTPKSHGCTNMHVEDAKWVYDFLPIGAMVQIVGTTPTSAVR</sequence>
<dbReference type="PROSITE" id="PS52029">
    <property type="entry name" value="LD_TPASE"/>
    <property type="match status" value="1"/>
</dbReference>
<keyword evidence="8" id="KW-1133">Transmembrane helix</keyword>
<dbReference type="eggNOG" id="COG1376">
    <property type="taxonomic scope" value="Bacteria"/>
</dbReference>
<dbReference type="InterPro" id="IPR050979">
    <property type="entry name" value="LD-transpeptidase"/>
</dbReference>
<keyword evidence="3 6" id="KW-0133">Cell shape</keyword>
<reference evidence="10 11" key="1">
    <citation type="journal article" date="2010" name="Proc. Natl. Acad. Sci. U.S.A.">
        <title>Genome analysis of Bifidobacterium bifidum PRL2010 reveals metabolic pathways for host-derived glycan foraging.</title>
        <authorList>
            <person name="Turroni F."/>
            <person name="Bottacini F."/>
            <person name="Foroni E."/>
            <person name="Mulder I."/>
            <person name="Kim J.H."/>
            <person name="Zomer A."/>
            <person name="Sanchez B."/>
            <person name="Bidossi A."/>
            <person name="Ferrarini A."/>
            <person name="Giubellini V."/>
            <person name="Delledonne M."/>
            <person name="Henrissat B."/>
            <person name="Coutinho P."/>
            <person name="Oggioni M."/>
            <person name="Fitzgerald G.F."/>
            <person name="Mills D."/>
            <person name="Margolles A."/>
            <person name="Kelly D."/>
            <person name="van Sinderen D."/>
            <person name="Ventura M."/>
        </authorList>
    </citation>
    <scope>NUCLEOTIDE SEQUENCE [LARGE SCALE GENOMIC DNA]</scope>
    <source>
        <strain evidence="10 11">PRL2010</strain>
    </source>
</reference>
<feature type="region of interest" description="Disordered" evidence="7">
    <location>
        <begin position="1"/>
        <end position="74"/>
    </location>
</feature>
<accession>A0A0H3E8E8</accession>
<feature type="active site" description="Proton donor/acceptor" evidence="6">
    <location>
        <position position="564"/>
    </location>
</feature>
<dbReference type="GO" id="GO:0016740">
    <property type="term" value="F:transferase activity"/>
    <property type="evidence" value="ECO:0007669"/>
    <property type="project" value="UniProtKB-KW"/>
</dbReference>
<name>A0A0H3E8E8_BIFBP</name>
<evidence type="ECO:0000256" key="6">
    <source>
        <dbReference type="PROSITE-ProRule" id="PRU01373"/>
    </source>
</evidence>
<keyword evidence="5 6" id="KW-0961">Cell wall biogenesis/degradation</keyword>
<evidence type="ECO:0000256" key="7">
    <source>
        <dbReference type="SAM" id="MobiDB-lite"/>
    </source>
</evidence>
<evidence type="ECO:0000313" key="10">
    <source>
        <dbReference type="EMBL" id="ADP35507.1"/>
    </source>
</evidence>
<feature type="domain" description="L,D-TPase catalytic" evidence="9">
    <location>
        <begin position="491"/>
        <end position="607"/>
    </location>
</feature>
<dbReference type="PANTHER" id="PTHR30582">
    <property type="entry name" value="L,D-TRANSPEPTIDASE"/>
    <property type="match status" value="1"/>
</dbReference>
<dbReference type="Pfam" id="PF03734">
    <property type="entry name" value="YkuD"/>
    <property type="match status" value="1"/>
</dbReference>
<dbReference type="PATRIC" id="fig|702459.3.peg.405"/>
<dbReference type="Proteomes" id="UP000002312">
    <property type="component" value="Chromosome"/>
</dbReference>
<evidence type="ECO:0000256" key="4">
    <source>
        <dbReference type="ARBA" id="ARBA00022984"/>
    </source>
</evidence>
<keyword evidence="8" id="KW-0472">Membrane</keyword>
<dbReference type="InterPro" id="IPR038063">
    <property type="entry name" value="Transpep_catalytic_dom"/>
</dbReference>
<dbReference type="InterPro" id="IPR005490">
    <property type="entry name" value="LD_TPept_cat_dom"/>
</dbReference>
<dbReference type="CDD" id="cd16913">
    <property type="entry name" value="YkuD_like"/>
    <property type="match status" value="1"/>
</dbReference>
<dbReference type="Gene3D" id="2.40.440.10">
    <property type="entry name" value="L,D-transpeptidase catalytic domain-like"/>
    <property type="match status" value="1"/>
</dbReference>
<dbReference type="KEGG" id="bbp:BBPR_0392"/>
<dbReference type="SUPFAM" id="SSF141523">
    <property type="entry name" value="L,D-transpeptidase catalytic domain-like"/>
    <property type="match status" value="1"/>
</dbReference>
<feature type="compositionally biased region" description="Acidic residues" evidence="7">
    <location>
        <begin position="1"/>
        <end position="12"/>
    </location>
</feature>
<dbReference type="PANTHER" id="PTHR30582:SF2">
    <property type="entry name" value="L,D-TRANSPEPTIDASE YCIB-RELATED"/>
    <property type="match status" value="1"/>
</dbReference>
<evidence type="ECO:0000256" key="3">
    <source>
        <dbReference type="ARBA" id="ARBA00022960"/>
    </source>
</evidence>